<organism evidence="1">
    <name type="scientific">candidate division WOR-3 bacterium</name>
    <dbReference type="NCBI Taxonomy" id="2052148"/>
    <lineage>
        <taxon>Bacteria</taxon>
        <taxon>Bacteria division WOR-3</taxon>
    </lineage>
</organism>
<evidence type="ECO:0000313" key="1">
    <source>
        <dbReference type="EMBL" id="HHS51345.1"/>
    </source>
</evidence>
<name>A0A7C6A7X3_UNCW3</name>
<protein>
    <submittedName>
        <fullName evidence="1">Uncharacterized protein</fullName>
    </submittedName>
</protein>
<comment type="caution">
    <text evidence="1">The sequence shown here is derived from an EMBL/GenBank/DDBJ whole genome shotgun (WGS) entry which is preliminary data.</text>
</comment>
<proteinExistence type="predicted"/>
<accession>A0A7C6A7X3</accession>
<dbReference type="AlphaFoldDB" id="A0A7C6A7X3"/>
<dbReference type="EMBL" id="DTLI01000016">
    <property type="protein sequence ID" value="HHS51345.1"/>
    <property type="molecule type" value="Genomic_DNA"/>
</dbReference>
<sequence>MREEKPINNGLAKDIEEMIDHIQLLLDVACAKLDDLRKAIQNPRYLKSVVREKEKELSDKITEILRGYSELKRIQRRSD</sequence>
<reference evidence="1" key="1">
    <citation type="journal article" date="2020" name="mSystems">
        <title>Genome- and Community-Level Interaction Insights into Carbon Utilization and Element Cycling Functions of Hydrothermarchaeota in Hydrothermal Sediment.</title>
        <authorList>
            <person name="Zhou Z."/>
            <person name="Liu Y."/>
            <person name="Xu W."/>
            <person name="Pan J."/>
            <person name="Luo Z.H."/>
            <person name="Li M."/>
        </authorList>
    </citation>
    <scope>NUCLEOTIDE SEQUENCE [LARGE SCALE GENOMIC DNA]</scope>
    <source>
        <strain evidence="1">SpSt-876</strain>
    </source>
</reference>
<gene>
    <name evidence="1" type="ORF">ENW73_00555</name>
</gene>